<evidence type="ECO:0000313" key="8">
    <source>
        <dbReference type="EMBL" id="HGY55860.1"/>
    </source>
</evidence>
<reference evidence="8" key="1">
    <citation type="journal article" date="2020" name="mSystems">
        <title>Genome- and Community-Level Interaction Insights into Carbon Utilization and Element Cycling Functions of Hydrothermarchaeota in Hydrothermal Sediment.</title>
        <authorList>
            <person name="Zhou Z."/>
            <person name="Liu Y."/>
            <person name="Xu W."/>
            <person name="Pan J."/>
            <person name="Luo Z.H."/>
            <person name="Li M."/>
        </authorList>
    </citation>
    <scope>NUCLEOTIDE SEQUENCE [LARGE SCALE GENOMIC DNA]</scope>
    <source>
        <strain evidence="8">HyVt-577</strain>
    </source>
</reference>
<dbReference type="InterPro" id="IPR055066">
    <property type="entry name" value="AASDHPPT_N"/>
</dbReference>
<evidence type="ECO:0000259" key="7">
    <source>
        <dbReference type="Pfam" id="PF22624"/>
    </source>
</evidence>
<evidence type="ECO:0000256" key="3">
    <source>
        <dbReference type="ARBA" id="ARBA00022679"/>
    </source>
</evidence>
<dbReference type="GO" id="GO:0006633">
    <property type="term" value="P:fatty acid biosynthetic process"/>
    <property type="evidence" value="ECO:0007669"/>
    <property type="project" value="InterPro"/>
</dbReference>
<dbReference type="EMBL" id="DRQG01000086">
    <property type="protein sequence ID" value="HGY55860.1"/>
    <property type="molecule type" value="Genomic_DNA"/>
</dbReference>
<dbReference type="GO" id="GO:0005829">
    <property type="term" value="C:cytosol"/>
    <property type="evidence" value="ECO:0007669"/>
    <property type="project" value="TreeGrafter"/>
</dbReference>
<dbReference type="SUPFAM" id="SSF56214">
    <property type="entry name" value="4'-phosphopantetheinyl transferase"/>
    <property type="match status" value="2"/>
</dbReference>
<keyword evidence="4" id="KW-0479">Metal-binding</keyword>
<evidence type="ECO:0000259" key="6">
    <source>
        <dbReference type="Pfam" id="PF01648"/>
    </source>
</evidence>
<dbReference type="AlphaFoldDB" id="A0A7V4U0Q6"/>
<evidence type="ECO:0000256" key="1">
    <source>
        <dbReference type="ARBA" id="ARBA00001946"/>
    </source>
</evidence>
<dbReference type="InterPro" id="IPR004568">
    <property type="entry name" value="Ppantetheine-prot_Trfase_dom"/>
</dbReference>
<comment type="similarity">
    <text evidence="2">Belongs to the P-Pant transferase superfamily. Gsp/Sfp/HetI/AcpT family.</text>
</comment>
<dbReference type="InterPro" id="IPR037143">
    <property type="entry name" value="4-PPantetheinyl_Trfase_dom_sf"/>
</dbReference>
<comment type="caution">
    <text evidence="8">The sequence shown here is derived from an EMBL/GenBank/DDBJ whole genome shotgun (WGS) entry which is preliminary data.</text>
</comment>
<dbReference type="GO" id="GO:0000287">
    <property type="term" value="F:magnesium ion binding"/>
    <property type="evidence" value="ECO:0007669"/>
    <property type="project" value="InterPro"/>
</dbReference>
<feature type="domain" description="4'-phosphopantetheinyl transferase" evidence="6">
    <location>
        <begin position="124"/>
        <end position="231"/>
    </location>
</feature>
<keyword evidence="3 8" id="KW-0808">Transferase</keyword>
<dbReference type="InterPro" id="IPR008278">
    <property type="entry name" value="4-PPantetheinyl_Trfase_dom"/>
</dbReference>
<evidence type="ECO:0000256" key="2">
    <source>
        <dbReference type="ARBA" id="ARBA00010990"/>
    </source>
</evidence>
<dbReference type="Proteomes" id="UP000885779">
    <property type="component" value="Unassembled WGS sequence"/>
</dbReference>
<evidence type="ECO:0000256" key="5">
    <source>
        <dbReference type="ARBA" id="ARBA00022842"/>
    </source>
</evidence>
<dbReference type="GO" id="GO:0008897">
    <property type="term" value="F:holo-[acyl-carrier-protein] synthase activity"/>
    <property type="evidence" value="ECO:0007669"/>
    <property type="project" value="InterPro"/>
</dbReference>
<keyword evidence="5" id="KW-0460">Magnesium</keyword>
<dbReference type="GO" id="GO:0019878">
    <property type="term" value="P:lysine biosynthetic process via aminoadipic acid"/>
    <property type="evidence" value="ECO:0007669"/>
    <property type="project" value="TreeGrafter"/>
</dbReference>
<sequence>MAEEQWFPAETCPFAANDAVQVWRISLELNENQLNRARAVLATDEKKRADRFYFEKDKNHFIAARAQLRFILGKYLGYAPAALQFEYNPQGKPHLAGPLRGQLFFNLSHSHKMGLIALHSQFEVGIDIEWMRREVSGIKIAERFFSPYELNQLKALDKQDQMKGFFNCWTRKEAYIKARGKGLSIPLNQFDVSLNPEEPARILAIRHDPKALNEWTLHSLDPGENYAAAVVAHSEFWKMVCWDGLNSDFLLT</sequence>
<dbReference type="NCBIfam" id="TIGR00556">
    <property type="entry name" value="pantethn_trn"/>
    <property type="match status" value="1"/>
</dbReference>
<proteinExistence type="inferred from homology"/>
<protein>
    <submittedName>
        <fullName evidence="8">4'-phosphopantetheinyl transferase superfamily protein</fullName>
    </submittedName>
</protein>
<comment type="cofactor">
    <cofactor evidence="1">
        <name>Mg(2+)</name>
        <dbReference type="ChEBI" id="CHEBI:18420"/>
    </cofactor>
</comment>
<dbReference type="PANTHER" id="PTHR12215:SF10">
    <property type="entry name" value="L-AMINOADIPATE-SEMIALDEHYDE DEHYDROGENASE-PHOSPHOPANTETHEINYL TRANSFERASE"/>
    <property type="match status" value="1"/>
</dbReference>
<feature type="domain" description="4'-phosphopantetheinyl transferase N-terminal" evidence="7">
    <location>
        <begin position="31"/>
        <end position="117"/>
    </location>
</feature>
<name>A0A7V4U0Q6_CALAY</name>
<dbReference type="Gene3D" id="3.90.470.20">
    <property type="entry name" value="4'-phosphopantetheinyl transferase domain"/>
    <property type="match status" value="2"/>
</dbReference>
<dbReference type="Pfam" id="PF01648">
    <property type="entry name" value="ACPS"/>
    <property type="match status" value="1"/>
</dbReference>
<dbReference type="Pfam" id="PF22624">
    <property type="entry name" value="AASDHPPT_N"/>
    <property type="match status" value="1"/>
</dbReference>
<accession>A0A7V4U0Q6</accession>
<gene>
    <name evidence="8" type="ORF">ENK44_09170</name>
</gene>
<dbReference type="PANTHER" id="PTHR12215">
    <property type="entry name" value="PHOSPHOPANTETHEINE TRANSFERASE"/>
    <property type="match status" value="1"/>
</dbReference>
<organism evidence="8">
    <name type="scientific">Caldithrix abyssi</name>
    <dbReference type="NCBI Taxonomy" id="187145"/>
    <lineage>
        <taxon>Bacteria</taxon>
        <taxon>Pseudomonadati</taxon>
        <taxon>Calditrichota</taxon>
        <taxon>Calditrichia</taxon>
        <taxon>Calditrichales</taxon>
        <taxon>Calditrichaceae</taxon>
        <taxon>Caldithrix</taxon>
    </lineage>
</organism>
<dbReference type="InterPro" id="IPR050559">
    <property type="entry name" value="P-Pant_transferase_sf"/>
</dbReference>
<evidence type="ECO:0000256" key="4">
    <source>
        <dbReference type="ARBA" id="ARBA00022723"/>
    </source>
</evidence>